<reference evidence="3" key="4">
    <citation type="submission" date="2025-05" db="UniProtKB">
        <authorList>
            <consortium name="EnsemblFungi"/>
        </authorList>
    </citation>
    <scope>IDENTIFICATION</scope>
    <source>
        <strain evidence="3">isolate 1-1 / race 1 (BBBD)</strain>
    </source>
</reference>
<feature type="compositionally biased region" description="Basic and acidic residues" evidence="1">
    <location>
        <begin position="1"/>
        <end position="31"/>
    </location>
</feature>
<feature type="compositionally biased region" description="Polar residues" evidence="1">
    <location>
        <begin position="172"/>
        <end position="181"/>
    </location>
</feature>
<protein>
    <submittedName>
        <fullName evidence="2 3">Uncharacterized protein</fullName>
    </submittedName>
</protein>
<evidence type="ECO:0000313" key="3">
    <source>
        <dbReference type="EnsemblFungi" id="PTTG_08870-t43_1-p1"/>
    </source>
</evidence>
<gene>
    <name evidence="2" type="ORF">PTTG_08870</name>
</gene>
<evidence type="ECO:0000313" key="2">
    <source>
        <dbReference type="EMBL" id="OAV87775.1"/>
    </source>
</evidence>
<feature type="region of interest" description="Disordered" evidence="1">
    <location>
        <begin position="502"/>
        <end position="591"/>
    </location>
</feature>
<dbReference type="EMBL" id="ADAS02000285">
    <property type="protein sequence ID" value="OAV87775.1"/>
    <property type="molecule type" value="Genomic_DNA"/>
</dbReference>
<feature type="region of interest" description="Disordered" evidence="1">
    <location>
        <begin position="1"/>
        <end position="197"/>
    </location>
</feature>
<feature type="compositionally biased region" description="Basic and acidic residues" evidence="1">
    <location>
        <begin position="183"/>
        <end position="196"/>
    </location>
</feature>
<sequence length="591" mass="65217">MDNPSEHPERPSSTELNRRDSIDNPSEHTELEPYLSSDLSSLGPENDHQSSHAPNPQKRGGSKQRSGRKQTSDGSEVPSQKIKRAGKCGDKDKQRKVKKNVEKPATTEALCGVIGTEIGSEKDQGPTEAPSSQKVAPRRIPAQRIPSQRIPSQRIPSRRIAGRDKQRAIEETPSQKPSTSKSGHREQTEPILKHTEITGTVSILSTLEDGDENTQFAINETTHTKVPTEPIISSQPPASSEPPPSSKRKRRQSAYDEKTSSNKQAQHSRAQRNVVTGGGLRKVQAGHREHKQVPVNSDYLISPTGLLSADQTLSLPPLISFEPDDHLMEVDKEVAQSMQRWPPLLKFVQQSRAPLTRIDKKNNMPLASENTRLDPFIEREIRTIEELFLKEGRDSTIDMSVMEVMEFLHSSIVLISPDKIHKETQDAVRGPPLEDVPQPLEEAAFLEKLITSGLLRRSRATVSCSHNKPLPQLDISLANSDDPGSCTKKMLGLPRSPAITTPALSCSHDSPRILPVNQLSPPKSHNGDKPSTLCPSKSDSTNPHPLGPFSPAFASRKRRYSQSAVPVQNCEGSRKKAKIQNNNRAKSEPLL</sequence>
<feature type="compositionally biased region" description="Polar residues" evidence="1">
    <location>
        <begin position="533"/>
        <end position="543"/>
    </location>
</feature>
<dbReference type="VEuPathDB" id="FungiDB:PTTG_08870"/>
<proteinExistence type="predicted"/>
<reference evidence="2" key="2">
    <citation type="submission" date="2016-05" db="EMBL/GenBank/DDBJ databases">
        <title>Comparative analysis highlights variable genome content of wheat rusts and divergence of the mating loci.</title>
        <authorList>
            <person name="Cuomo C.A."/>
            <person name="Bakkeren G."/>
            <person name="Szabo L."/>
            <person name="Khalil H."/>
            <person name="Joly D."/>
            <person name="Goldberg J."/>
            <person name="Young S."/>
            <person name="Zeng Q."/>
            <person name="Fellers J."/>
        </authorList>
    </citation>
    <scope>NUCLEOTIDE SEQUENCE [LARGE SCALE GENOMIC DNA]</scope>
    <source>
        <strain evidence="2">1-1 BBBD Race 1</strain>
    </source>
</reference>
<dbReference type="AlphaFoldDB" id="A0A180G504"/>
<feature type="compositionally biased region" description="Low complexity" evidence="1">
    <location>
        <begin position="229"/>
        <end position="238"/>
    </location>
</feature>
<organism evidence="2">
    <name type="scientific">Puccinia triticina (isolate 1-1 / race 1 (BBBD))</name>
    <name type="common">Brown leaf rust fungus</name>
    <dbReference type="NCBI Taxonomy" id="630390"/>
    <lineage>
        <taxon>Eukaryota</taxon>
        <taxon>Fungi</taxon>
        <taxon>Dikarya</taxon>
        <taxon>Basidiomycota</taxon>
        <taxon>Pucciniomycotina</taxon>
        <taxon>Pucciniomycetes</taxon>
        <taxon>Pucciniales</taxon>
        <taxon>Pucciniaceae</taxon>
        <taxon>Puccinia</taxon>
    </lineage>
</organism>
<reference evidence="2" key="1">
    <citation type="submission" date="2009-11" db="EMBL/GenBank/DDBJ databases">
        <authorList>
            <consortium name="The Broad Institute Genome Sequencing Platform"/>
            <person name="Ward D."/>
            <person name="Feldgarden M."/>
            <person name="Earl A."/>
            <person name="Young S.K."/>
            <person name="Zeng Q."/>
            <person name="Koehrsen M."/>
            <person name="Alvarado L."/>
            <person name="Berlin A."/>
            <person name="Bochicchio J."/>
            <person name="Borenstein D."/>
            <person name="Chapman S.B."/>
            <person name="Chen Z."/>
            <person name="Engels R."/>
            <person name="Freedman E."/>
            <person name="Gellesch M."/>
            <person name="Goldberg J."/>
            <person name="Griggs A."/>
            <person name="Gujja S."/>
            <person name="Heilman E."/>
            <person name="Heiman D."/>
            <person name="Hepburn T."/>
            <person name="Howarth C."/>
            <person name="Jen D."/>
            <person name="Larson L."/>
            <person name="Lewis B."/>
            <person name="Mehta T."/>
            <person name="Park D."/>
            <person name="Pearson M."/>
            <person name="Roberts A."/>
            <person name="Saif S."/>
            <person name="Shea T."/>
            <person name="Shenoy N."/>
            <person name="Sisk P."/>
            <person name="Stolte C."/>
            <person name="Sykes S."/>
            <person name="Thomson T."/>
            <person name="Walk T."/>
            <person name="White J."/>
            <person name="Yandava C."/>
            <person name="Izard J."/>
            <person name="Baranova O.V."/>
            <person name="Blanton J.M."/>
            <person name="Tanner A.C."/>
            <person name="Dewhirst F.E."/>
            <person name="Haas B."/>
            <person name="Nusbaum C."/>
            <person name="Birren B."/>
        </authorList>
    </citation>
    <scope>NUCLEOTIDE SEQUENCE [LARGE SCALE GENOMIC DNA]</scope>
    <source>
        <strain evidence="2">1-1 BBBD Race 1</strain>
    </source>
</reference>
<keyword evidence="4" id="KW-1185">Reference proteome</keyword>
<evidence type="ECO:0000313" key="4">
    <source>
        <dbReference type="Proteomes" id="UP000005240"/>
    </source>
</evidence>
<feature type="compositionally biased region" description="Polar residues" evidence="1">
    <location>
        <begin position="261"/>
        <end position="274"/>
    </location>
</feature>
<evidence type="ECO:0000256" key="1">
    <source>
        <dbReference type="SAM" id="MobiDB-lite"/>
    </source>
</evidence>
<feature type="compositionally biased region" description="Low complexity" evidence="1">
    <location>
        <begin position="143"/>
        <end position="159"/>
    </location>
</feature>
<reference evidence="3 4" key="3">
    <citation type="journal article" date="2017" name="G3 (Bethesda)">
        <title>Comparative analysis highlights variable genome content of wheat rusts and divergence of the mating loci.</title>
        <authorList>
            <person name="Cuomo C.A."/>
            <person name="Bakkeren G."/>
            <person name="Khalil H.B."/>
            <person name="Panwar V."/>
            <person name="Joly D."/>
            <person name="Linning R."/>
            <person name="Sakthikumar S."/>
            <person name="Song X."/>
            <person name="Adiconis X."/>
            <person name="Fan L."/>
            <person name="Goldberg J.M."/>
            <person name="Levin J.Z."/>
            <person name="Young S."/>
            <person name="Zeng Q."/>
            <person name="Anikster Y."/>
            <person name="Bruce M."/>
            <person name="Wang M."/>
            <person name="Yin C."/>
            <person name="McCallum B."/>
            <person name="Szabo L.J."/>
            <person name="Hulbert S."/>
            <person name="Chen X."/>
            <person name="Fellers J.P."/>
        </authorList>
    </citation>
    <scope>NUCLEOTIDE SEQUENCE</scope>
    <source>
        <strain evidence="3">isolate 1-1 / race 1 (BBBD)</strain>
        <strain evidence="4">Isolate 1-1 / race 1 (BBBD)</strain>
    </source>
</reference>
<feature type="compositionally biased region" description="Basic and acidic residues" evidence="1">
    <location>
        <begin position="161"/>
        <end position="170"/>
    </location>
</feature>
<dbReference type="Proteomes" id="UP000005240">
    <property type="component" value="Unassembled WGS sequence"/>
</dbReference>
<dbReference type="EnsemblFungi" id="PTTG_08870-t43_1">
    <property type="protein sequence ID" value="PTTG_08870-t43_1-p1"/>
    <property type="gene ID" value="PTTG_08870"/>
</dbReference>
<name>A0A180G504_PUCT1</name>
<accession>A0A180G504</accession>
<feature type="region of interest" description="Disordered" evidence="1">
    <location>
        <begin position="219"/>
        <end position="278"/>
    </location>
</feature>